<evidence type="ECO:0000256" key="6">
    <source>
        <dbReference type="PROSITE-ProRule" id="PRU10100"/>
    </source>
</evidence>
<comment type="similarity">
    <text evidence="5 7">Belongs to the asparaginase 1 family. GatD subfamily.</text>
</comment>
<evidence type="ECO:0000259" key="10">
    <source>
        <dbReference type="Pfam" id="PF18195"/>
    </source>
</evidence>
<dbReference type="PROSITE" id="PS00917">
    <property type="entry name" value="ASN_GLN_ASE_2"/>
    <property type="match status" value="1"/>
</dbReference>
<name>A0A7D6BAG4_FERL1</name>
<dbReference type="PANTHER" id="PTHR11707:SF28">
    <property type="entry name" value="60 KDA LYSOPHOSPHOLIPASE"/>
    <property type="match status" value="1"/>
</dbReference>
<comment type="subunit">
    <text evidence="5 7">Heterodimer of GatD and GatE.</text>
</comment>
<dbReference type="NCBIfam" id="TIGR00519">
    <property type="entry name" value="asnASE_I"/>
    <property type="match status" value="1"/>
</dbReference>
<evidence type="ECO:0000256" key="7">
    <source>
        <dbReference type="RuleBase" id="RU004457"/>
    </source>
</evidence>
<gene>
    <name evidence="5" type="primary">gatD</name>
    <name evidence="11" type="ORF">Sv326_0882</name>
</gene>
<comment type="catalytic activity">
    <reaction evidence="5 7">
        <text>L-glutamyl-tRNA(Gln) + L-glutamine + ATP + H2O = L-glutaminyl-tRNA(Gln) + L-glutamate + ADP + phosphate + H(+)</text>
        <dbReference type="Rhea" id="RHEA:17521"/>
        <dbReference type="Rhea" id="RHEA-COMP:9681"/>
        <dbReference type="Rhea" id="RHEA-COMP:9684"/>
        <dbReference type="ChEBI" id="CHEBI:15377"/>
        <dbReference type="ChEBI" id="CHEBI:15378"/>
        <dbReference type="ChEBI" id="CHEBI:29985"/>
        <dbReference type="ChEBI" id="CHEBI:30616"/>
        <dbReference type="ChEBI" id="CHEBI:43474"/>
        <dbReference type="ChEBI" id="CHEBI:58359"/>
        <dbReference type="ChEBI" id="CHEBI:78520"/>
        <dbReference type="ChEBI" id="CHEBI:78521"/>
        <dbReference type="ChEBI" id="CHEBI:456216"/>
    </reaction>
</comment>
<dbReference type="NCBIfam" id="TIGR02153">
    <property type="entry name" value="gatD_arch"/>
    <property type="match status" value="1"/>
</dbReference>
<keyword evidence="3 5" id="KW-0067">ATP-binding</keyword>
<evidence type="ECO:0000256" key="5">
    <source>
        <dbReference type="HAMAP-Rule" id="MF_00586"/>
    </source>
</evidence>
<keyword evidence="2 5" id="KW-0547">Nucleotide-binding</keyword>
<dbReference type="InterPro" id="IPR006033">
    <property type="entry name" value="AsnA_fam"/>
</dbReference>
<dbReference type="PIRSF" id="PIRSF500175">
    <property type="entry name" value="Glu_ADT_D"/>
    <property type="match status" value="1"/>
</dbReference>
<dbReference type="PIRSF" id="PIRSF001220">
    <property type="entry name" value="L-ASNase_gatD"/>
    <property type="match status" value="1"/>
</dbReference>
<accession>A0A7D6BAG4</accession>
<dbReference type="GO" id="GO:0006412">
    <property type="term" value="P:translation"/>
    <property type="evidence" value="ECO:0007669"/>
    <property type="project" value="UniProtKB-UniRule"/>
</dbReference>
<feature type="domain" description="GatD N-terminal" evidence="10">
    <location>
        <begin position="16"/>
        <end position="66"/>
    </location>
</feature>
<keyword evidence="11" id="KW-0808">Transferase</keyword>
<dbReference type="GO" id="GO:0005524">
    <property type="term" value="F:ATP binding"/>
    <property type="evidence" value="ECO:0007669"/>
    <property type="project" value="UniProtKB-KW"/>
</dbReference>
<proteinExistence type="inferred from homology"/>
<dbReference type="PROSITE" id="PS51732">
    <property type="entry name" value="ASN_GLN_ASE_3"/>
    <property type="match status" value="1"/>
</dbReference>
<dbReference type="AlphaFoldDB" id="A0A7D6BAG4"/>
<sequence length="438" mass="48231">MYSKKIQDMLASLGVEVGDKLRVKSKGDIYEGILMPKAELGDPNTLVIKLSNGYAVGLNFEGAAIERLGGHTEIGFKSREAKMKHVEGKSTISILSTGGTVASRVDYTTGGVYASYNASDLVSTVPELGQFNINSKFLFGIMSEDMTPEHWREIAKGVLKELKSDAEGVVVTHGTDTMHFTTAALSFMLKNLNKPIVLTGSQRSSDRGSSDSFINLLCAAHFASKSDVAEVSLVMHGSPNDDFCYAHRGTKVRKLHTSKRDAFKSVNDDPIAKVFPNGKIELVNKNYRKRSDSEVSLDDKLEEKVALIKVYPGINPEIFDFYLEKKFRGFVIEGTGLGHVPTTIEKDSLIPKIKEATKAGIPVCITSQCIFGRVHEFVYANLRKEFEAGAIFCGDMLPEVAYVKLMHVLAHSKNMEEAKKMMLTNIAGELNERTPVFE</sequence>
<feature type="active site" evidence="5 6">
    <location>
        <position position="175"/>
    </location>
</feature>
<feature type="active site" evidence="5">
    <location>
        <position position="254"/>
    </location>
</feature>
<dbReference type="InterPro" id="IPR027475">
    <property type="entry name" value="Asparaginase/glutaminase_AS2"/>
</dbReference>
<evidence type="ECO:0000256" key="2">
    <source>
        <dbReference type="ARBA" id="ARBA00022741"/>
    </source>
</evidence>
<dbReference type="Pfam" id="PF00710">
    <property type="entry name" value="Asparaginase"/>
    <property type="match status" value="1"/>
</dbReference>
<dbReference type="InterPro" id="IPR037222">
    <property type="entry name" value="GatD_N_sf"/>
</dbReference>
<reference evidence="12" key="1">
    <citation type="submission" date="2020-07" db="EMBL/GenBank/DDBJ databases">
        <title>Metabolic diversity and evolutionary history of the archaeal phylum ###Micrarchaeota### uncovered from a freshwater lake metagenome.</title>
        <authorList>
            <person name="Kadnikov V.V."/>
            <person name="Savvichev A.S."/>
            <person name="Mardanov A.V."/>
            <person name="Beletsky A.V."/>
            <person name="Chupakov A.V."/>
            <person name="Kokryatskaya N.M."/>
            <person name="Pimenov N.V."/>
            <person name="Ravin N.V."/>
        </authorList>
    </citation>
    <scope>NUCLEOTIDE SEQUENCE [LARGE SCALE GENOMIC DNA]</scope>
</reference>
<dbReference type="InterPro" id="IPR027474">
    <property type="entry name" value="L-asparaginase_N"/>
</dbReference>
<dbReference type="Gene3D" id="3.40.50.40">
    <property type="match status" value="1"/>
</dbReference>
<feature type="domain" description="Asparaginase/glutaminase C-terminal" evidence="9">
    <location>
        <begin position="304"/>
        <end position="422"/>
    </location>
</feature>
<evidence type="ECO:0000256" key="1">
    <source>
        <dbReference type="ARBA" id="ARBA00022598"/>
    </source>
</evidence>
<dbReference type="SUPFAM" id="SSF53774">
    <property type="entry name" value="Glutaminase/Asparaginase"/>
    <property type="match status" value="1"/>
</dbReference>
<dbReference type="HAMAP" id="MF_00586">
    <property type="entry name" value="GatD"/>
    <property type="match status" value="1"/>
</dbReference>
<dbReference type="InterPro" id="IPR027473">
    <property type="entry name" value="L-asparaginase_C"/>
</dbReference>
<dbReference type="GO" id="GO:0050567">
    <property type="term" value="F:glutaminyl-tRNA synthase (glutamine-hydrolyzing) activity"/>
    <property type="evidence" value="ECO:0007669"/>
    <property type="project" value="UniProtKB-UniRule"/>
</dbReference>
<evidence type="ECO:0000256" key="3">
    <source>
        <dbReference type="ARBA" id="ARBA00022840"/>
    </source>
</evidence>
<dbReference type="Pfam" id="PF18195">
    <property type="entry name" value="GatD_N"/>
    <property type="match status" value="1"/>
</dbReference>
<dbReference type="SFLD" id="SFLDS00057">
    <property type="entry name" value="Glutaminase/Asparaginase"/>
    <property type="match status" value="1"/>
</dbReference>
<dbReference type="Gene3D" id="3.40.50.1170">
    <property type="entry name" value="L-asparaginase, N-terminal domain"/>
    <property type="match status" value="1"/>
</dbReference>
<evidence type="ECO:0000313" key="11">
    <source>
        <dbReference type="EMBL" id="QLJ53057.1"/>
    </source>
</evidence>
<dbReference type="NCBIfam" id="NF003217">
    <property type="entry name" value="PRK04183.1"/>
    <property type="match status" value="1"/>
</dbReference>
<protein>
    <recommendedName>
        <fullName evidence="5 7">Glutamyl-tRNA(Gln) amidotransferase subunit D</fullName>
        <shortName evidence="5">Glu-ADT subunit D</shortName>
        <ecNumber evidence="5 7">6.3.5.-</ecNumber>
    </recommendedName>
</protein>
<dbReference type="PRINTS" id="PR00139">
    <property type="entry name" value="ASNGLNASE"/>
</dbReference>
<dbReference type="InterPro" id="IPR036152">
    <property type="entry name" value="Asp/glu_Ase-like_sf"/>
</dbReference>
<keyword evidence="4 5" id="KW-0648">Protein biosynthesis</keyword>
<feature type="active site" evidence="5">
    <location>
        <position position="100"/>
    </location>
</feature>
<dbReference type="InterPro" id="IPR006034">
    <property type="entry name" value="Asparaginase/glutaminase-like"/>
</dbReference>
<evidence type="ECO:0000313" key="12">
    <source>
        <dbReference type="Proteomes" id="UP000510821"/>
    </source>
</evidence>
<dbReference type="EMBL" id="CP058998">
    <property type="protein sequence ID" value="QLJ53057.1"/>
    <property type="molecule type" value="Genomic_DNA"/>
</dbReference>
<evidence type="ECO:0000259" key="9">
    <source>
        <dbReference type="Pfam" id="PF17763"/>
    </source>
</evidence>
<dbReference type="CDD" id="cd08962">
    <property type="entry name" value="GatD"/>
    <property type="match status" value="1"/>
</dbReference>
<organism evidence="11 12">
    <name type="scientific">Fermentimicrarchaeum limneticum</name>
    <dbReference type="NCBI Taxonomy" id="2795018"/>
    <lineage>
        <taxon>Archaea</taxon>
        <taxon>Candidatus Micrarchaeota</taxon>
        <taxon>Candidatus Fermentimicrarchaeales</taxon>
        <taxon>Candidatus Fermentimicrarchaeaceae</taxon>
        <taxon>Candidatus Fermentimicrarchaeum</taxon>
    </lineage>
</organism>
<dbReference type="PANTHER" id="PTHR11707">
    <property type="entry name" value="L-ASPARAGINASE"/>
    <property type="match status" value="1"/>
</dbReference>
<feature type="domain" description="L-asparaginase N-terminal" evidence="8">
    <location>
        <begin position="92"/>
        <end position="285"/>
    </location>
</feature>
<dbReference type="GO" id="GO:0006520">
    <property type="term" value="P:amino acid metabolic process"/>
    <property type="evidence" value="ECO:0007669"/>
    <property type="project" value="InterPro"/>
</dbReference>
<dbReference type="InterPro" id="IPR011878">
    <property type="entry name" value="GatD"/>
</dbReference>
<evidence type="ECO:0000259" key="8">
    <source>
        <dbReference type="Pfam" id="PF00710"/>
    </source>
</evidence>
<dbReference type="InterPro" id="IPR040919">
    <property type="entry name" value="Asparaginase_C"/>
</dbReference>
<dbReference type="SUPFAM" id="SSF141300">
    <property type="entry name" value="GatD N-terminal domain-like"/>
    <property type="match status" value="1"/>
</dbReference>
<evidence type="ECO:0000256" key="4">
    <source>
        <dbReference type="ARBA" id="ARBA00022917"/>
    </source>
</evidence>
<dbReference type="InterPro" id="IPR040918">
    <property type="entry name" value="GatD_N"/>
</dbReference>
<dbReference type="Proteomes" id="UP000510821">
    <property type="component" value="Chromosome"/>
</dbReference>
<dbReference type="EC" id="6.3.5.-" evidence="5 7"/>
<dbReference type="SMART" id="SM00870">
    <property type="entry name" value="Asparaginase"/>
    <property type="match status" value="1"/>
</dbReference>
<feature type="active site" evidence="5">
    <location>
        <position position="176"/>
    </location>
</feature>
<dbReference type="Gene3D" id="2.30.30.520">
    <property type="match status" value="1"/>
</dbReference>
<dbReference type="Pfam" id="PF17763">
    <property type="entry name" value="Asparaginase_C"/>
    <property type="match status" value="1"/>
</dbReference>
<dbReference type="GO" id="GO:0016740">
    <property type="term" value="F:transferase activity"/>
    <property type="evidence" value="ECO:0007669"/>
    <property type="project" value="UniProtKB-KW"/>
</dbReference>
<dbReference type="GO" id="GO:0006450">
    <property type="term" value="P:regulation of translational fidelity"/>
    <property type="evidence" value="ECO:0007669"/>
    <property type="project" value="InterPro"/>
</dbReference>
<dbReference type="GO" id="GO:0004067">
    <property type="term" value="F:asparaginase activity"/>
    <property type="evidence" value="ECO:0007669"/>
    <property type="project" value="UniProtKB-UniRule"/>
</dbReference>
<dbReference type="InterPro" id="IPR037152">
    <property type="entry name" value="L-asparaginase_N_sf"/>
</dbReference>
<comment type="function">
    <text evidence="5 7">Allows the formation of correctly charged Gln-tRNA(Gln) through the transamidation of misacylated Glu-tRNA(Gln) in organisms which lack glutaminyl-tRNA synthetase. The reaction takes place in the presence of glutamine and ATP through an activated gamma-phospho-Glu-tRNA(Gln). The GatDE system is specific for glutamate and does not act on aspartate.</text>
</comment>
<dbReference type="KEGG" id="flt:Sv326_0882"/>
<keyword evidence="1 5" id="KW-0436">Ligase</keyword>